<feature type="domain" description="DNA polymerase III delta N-terminal" evidence="5">
    <location>
        <begin position="20"/>
        <end position="141"/>
    </location>
</feature>
<keyword evidence="3" id="KW-0235">DNA replication</keyword>
<sequence>MTPTDFKKQIKNKRLPALIFFTGTEDFLTEQFSNLLENSIDENFRAWDFVRTDVNDTGIKEVLADVSTLSFNASRRIVIVENPLFLTAKNSLEKSEENLLLKYLNNPEGGNSLIINAVNFSLDKRKKTVKSLIKTAENVNFKPLDERQILQIVKKRFLVADISIEDAVLNYYFRRLAFNLRLIINNLDKLLLYGQNHIIDKHVIDFLIAPESTESAFDLIEAINQKKPGKVLKIYEELI</sequence>
<dbReference type="GO" id="GO:0006261">
    <property type="term" value="P:DNA-templated DNA replication"/>
    <property type="evidence" value="ECO:0007669"/>
    <property type="project" value="TreeGrafter"/>
</dbReference>
<organism evidence="6 7">
    <name type="scientific">Oenococcus oeni</name>
    <name type="common">Leuconostoc oenos</name>
    <dbReference type="NCBI Taxonomy" id="1247"/>
    <lineage>
        <taxon>Bacteria</taxon>
        <taxon>Bacillati</taxon>
        <taxon>Bacillota</taxon>
        <taxon>Bacilli</taxon>
        <taxon>Lactobacillales</taxon>
        <taxon>Lactobacillaceae</taxon>
        <taxon>Oenococcus</taxon>
    </lineage>
</organism>
<dbReference type="InterPro" id="IPR010372">
    <property type="entry name" value="DNA_pol3_delta_N"/>
</dbReference>
<name>A0A6N4A2U5_OENOE</name>
<evidence type="ECO:0000256" key="2">
    <source>
        <dbReference type="ARBA" id="ARBA00022695"/>
    </source>
</evidence>
<dbReference type="AlphaFoldDB" id="A0A6N4A2U5"/>
<dbReference type="PANTHER" id="PTHR34388:SF1">
    <property type="entry name" value="DNA POLYMERASE III SUBUNIT DELTA"/>
    <property type="match status" value="1"/>
</dbReference>
<keyword evidence="2" id="KW-0548">Nucleotidyltransferase</keyword>
<comment type="caution">
    <text evidence="6">The sequence shown here is derived from an EMBL/GenBank/DDBJ whole genome shotgun (WGS) entry which is preliminary data.</text>
</comment>
<dbReference type="EMBL" id="MLOK01000036">
    <property type="protein sequence ID" value="OIM21462.1"/>
    <property type="molecule type" value="Genomic_DNA"/>
</dbReference>
<gene>
    <name evidence="6" type="ORF">ATX59_04660</name>
</gene>
<evidence type="ECO:0000313" key="6">
    <source>
        <dbReference type="EMBL" id="OIM21462.1"/>
    </source>
</evidence>
<dbReference type="Proteomes" id="UP000181728">
    <property type="component" value="Unassembled WGS sequence"/>
</dbReference>
<protein>
    <submittedName>
        <fullName evidence="6">DNA polymerase III subunit delta</fullName>
    </submittedName>
</protein>
<dbReference type="NCBIfam" id="TIGR01128">
    <property type="entry name" value="holA"/>
    <property type="match status" value="1"/>
</dbReference>
<evidence type="ECO:0000313" key="7">
    <source>
        <dbReference type="Proteomes" id="UP000181728"/>
    </source>
</evidence>
<evidence type="ECO:0000256" key="1">
    <source>
        <dbReference type="ARBA" id="ARBA00022679"/>
    </source>
</evidence>
<dbReference type="SUPFAM" id="SSF52540">
    <property type="entry name" value="P-loop containing nucleoside triphosphate hydrolases"/>
    <property type="match status" value="1"/>
</dbReference>
<dbReference type="Gene3D" id="3.40.50.300">
    <property type="entry name" value="P-loop containing nucleotide triphosphate hydrolases"/>
    <property type="match status" value="1"/>
</dbReference>
<dbReference type="GO" id="GO:0003677">
    <property type="term" value="F:DNA binding"/>
    <property type="evidence" value="ECO:0007669"/>
    <property type="project" value="InterPro"/>
</dbReference>
<dbReference type="PANTHER" id="PTHR34388">
    <property type="entry name" value="DNA POLYMERASE III SUBUNIT DELTA"/>
    <property type="match status" value="1"/>
</dbReference>
<proteinExistence type="predicted"/>
<dbReference type="InterPro" id="IPR005790">
    <property type="entry name" value="DNA_polIII_delta"/>
</dbReference>
<dbReference type="RefSeq" id="WP_071448953.1">
    <property type="nucleotide sequence ID" value="NZ_MLOK01000036.1"/>
</dbReference>
<dbReference type="InterPro" id="IPR027417">
    <property type="entry name" value="P-loop_NTPase"/>
</dbReference>
<accession>A0A6N4A2U5</accession>
<dbReference type="Gene3D" id="1.10.8.60">
    <property type="match status" value="1"/>
</dbReference>
<evidence type="ECO:0000256" key="4">
    <source>
        <dbReference type="ARBA" id="ARBA00022932"/>
    </source>
</evidence>
<reference evidence="6 7" key="1">
    <citation type="journal article" date="2016" name="BMC Genomics">
        <title>Consensus pan-genome assembly of the specialised wine bacterium Oenococcus oeni.</title>
        <authorList>
            <person name="Sternes P.R."/>
            <person name="Borneman A.R."/>
        </authorList>
    </citation>
    <scope>NUCLEOTIDE SEQUENCE [LARGE SCALE GENOMIC DNA]</scope>
    <source>
        <strain evidence="6 7">AWRIB661</strain>
    </source>
</reference>
<keyword evidence="4" id="KW-0239">DNA-directed DNA polymerase</keyword>
<feature type="non-terminal residue" evidence="6">
    <location>
        <position position="239"/>
    </location>
</feature>
<dbReference type="GO" id="GO:0009360">
    <property type="term" value="C:DNA polymerase III complex"/>
    <property type="evidence" value="ECO:0007669"/>
    <property type="project" value="InterPro"/>
</dbReference>
<keyword evidence="1" id="KW-0808">Transferase</keyword>
<dbReference type="GO" id="GO:0003887">
    <property type="term" value="F:DNA-directed DNA polymerase activity"/>
    <property type="evidence" value="ECO:0007669"/>
    <property type="project" value="UniProtKB-KW"/>
</dbReference>
<evidence type="ECO:0000259" key="5">
    <source>
        <dbReference type="Pfam" id="PF06144"/>
    </source>
</evidence>
<evidence type="ECO:0000256" key="3">
    <source>
        <dbReference type="ARBA" id="ARBA00022705"/>
    </source>
</evidence>
<dbReference type="Pfam" id="PF06144">
    <property type="entry name" value="DNA_pol3_delta"/>
    <property type="match status" value="1"/>
</dbReference>